<dbReference type="InterPro" id="IPR011659">
    <property type="entry name" value="WD40"/>
</dbReference>
<dbReference type="PRINTS" id="PR01023">
    <property type="entry name" value="NAFLGMOTY"/>
</dbReference>
<dbReference type="OrthoDB" id="1490539at2"/>
<dbReference type="PROSITE" id="PS51123">
    <property type="entry name" value="OMPA_2"/>
    <property type="match status" value="1"/>
</dbReference>
<accession>A0A327NNN0</accession>
<dbReference type="InterPro" id="IPR036737">
    <property type="entry name" value="OmpA-like_sf"/>
</dbReference>
<name>A0A327NNN0_9BACT</name>
<dbReference type="EMBL" id="QLII01000001">
    <property type="protein sequence ID" value="RAI76315.1"/>
    <property type="molecule type" value="Genomic_DNA"/>
</dbReference>
<dbReference type="PANTHER" id="PTHR30329:SF21">
    <property type="entry name" value="LIPOPROTEIN YIAD-RELATED"/>
    <property type="match status" value="1"/>
</dbReference>
<dbReference type="InterPro" id="IPR050330">
    <property type="entry name" value="Bact_OuterMem_StrucFunc"/>
</dbReference>
<proteinExistence type="predicted"/>
<evidence type="ECO:0000313" key="8">
    <source>
        <dbReference type="EMBL" id="RAI76315.1"/>
    </source>
</evidence>
<dbReference type="Gene3D" id="2.120.10.30">
    <property type="entry name" value="TolB, C-terminal domain"/>
    <property type="match status" value="1"/>
</dbReference>
<feature type="chain" id="PRO_5016261224" evidence="6">
    <location>
        <begin position="24"/>
        <end position="540"/>
    </location>
</feature>
<keyword evidence="6" id="KW-0732">Signal</keyword>
<comment type="caution">
    <text evidence="8">The sequence shown here is derived from an EMBL/GenBank/DDBJ whole genome shotgun (WGS) entry which is preliminary data.</text>
</comment>
<evidence type="ECO:0000313" key="9">
    <source>
        <dbReference type="Proteomes" id="UP000249016"/>
    </source>
</evidence>
<keyword evidence="9" id="KW-1185">Reference proteome</keyword>
<dbReference type="GO" id="GO:0009279">
    <property type="term" value="C:cell outer membrane"/>
    <property type="evidence" value="ECO:0007669"/>
    <property type="project" value="UniProtKB-SubCell"/>
</dbReference>
<feature type="signal peptide" evidence="6">
    <location>
        <begin position="1"/>
        <end position="23"/>
    </location>
</feature>
<dbReference type="SUPFAM" id="SSF82171">
    <property type="entry name" value="DPP6 N-terminal domain-like"/>
    <property type="match status" value="1"/>
</dbReference>
<dbReference type="InterPro" id="IPR006664">
    <property type="entry name" value="OMP_bac"/>
</dbReference>
<evidence type="ECO:0000256" key="2">
    <source>
        <dbReference type="ARBA" id="ARBA00023136"/>
    </source>
</evidence>
<dbReference type="RefSeq" id="WP_111345781.1">
    <property type="nucleotide sequence ID" value="NZ_QLII01000001.1"/>
</dbReference>
<dbReference type="CDD" id="cd07185">
    <property type="entry name" value="OmpA_C-like"/>
    <property type="match status" value="1"/>
</dbReference>
<dbReference type="InterPro" id="IPR011042">
    <property type="entry name" value="6-blade_b-propeller_TolB-like"/>
</dbReference>
<evidence type="ECO:0000256" key="4">
    <source>
        <dbReference type="PROSITE-ProRule" id="PRU00473"/>
    </source>
</evidence>
<keyword evidence="3" id="KW-0998">Cell outer membrane</keyword>
<comment type="subcellular location">
    <subcellularLocation>
        <location evidence="1">Cell outer membrane</location>
    </subcellularLocation>
</comment>
<gene>
    <name evidence="8" type="ORF">HMF3257_22930</name>
</gene>
<organism evidence="8 9">
    <name type="scientific">Spirosoma telluris</name>
    <dbReference type="NCBI Taxonomy" id="2183553"/>
    <lineage>
        <taxon>Bacteria</taxon>
        <taxon>Pseudomonadati</taxon>
        <taxon>Bacteroidota</taxon>
        <taxon>Cytophagia</taxon>
        <taxon>Cytophagales</taxon>
        <taxon>Cytophagaceae</taxon>
        <taxon>Spirosoma</taxon>
    </lineage>
</organism>
<evidence type="ECO:0000256" key="1">
    <source>
        <dbReference type="ARBA" id="ARBA00004442"/>
    </source>
</evidence>
<dbReference type="Pfam" id="PF07676">
    <property type="entry name" value="PD40"/>
    <property type="match status" value="2"/>
</dbReference>
<dbReference type="InterPro" id="IPR006665">
    <property type="entry name" value="OmpA-like"/>
</dbReference>
<dbReference type="Proteomes" id="UP000249016">
    <property type="component" value="Unassembled WGS sequence"/>
</dbReference>
<evidence type="ECO:0000256" key="3">
    <source>
        <dbReference type="ARBA" id="ARBA00023237"/>
    </source>
</evidence>
<dbReference type="Gene3D" id="3.30.1330.60">
    <property type="entry name" value="OmpA-like domain"/>
    <property type="match status" value="1"/>
</dbReference>
<dbReference type="InterPro" id="IPR006690">
    <property type="entry name" value="OMPA-like_CS"/>
</dbReference>
<dbReference type="PROSITE" id="PS01068">
    <property type="entry name" value="OMPA_1"/>
    <property type="match status" value="1"/>
</dbReference>
<evidence type="ECO:0000259" key="7">
    <source>
        <dbReference type="PROSITE" id="PS51123"/>
    </source>
</evidence>
<evidence type="ECO:0000256" key="5">
    <source>
        <dbReference type="SAM" id="MobiDB-lite"/>
    </source>
</evidence>
<dbReference type="Pfam" id="PF00691">
    <property type="entry name" value="OmpA"/>
    <property type="match status" value="1"/>
</dbReference>
<feature type="domain" description="OmpA-like" evidence="7">
    <location>
        <begin position="424"/>
        <end position="540"/>
    </location>
</feature>
<dbReference type="SUPFAM" id="SSF103088">
    <property type="entry name" value="OmpA-like"/>
    <property type="match status" value="1"/>
</dbReference>
<keyword evidence="2 4" id="KW-0472">Membrane</keyword>
<reference evidence="8 9" key="1">
    <citation type="submission" date="2018-06" db="EMBL/GenBank/DDBJ databases">
        <title>Spirosoma sp. HMF3257 Genome sequencing and assembly.</title>
        <authorList>
            <person name="Kang H."/>
            <person name="Cha I."/>
            <person name="Kim H."/>
            <person name="Kang J."/>
            <person name="Joh K."/>
        </authorList>
    </citation>
    <scope>NUCLEOTIDE SEQUENCE [LARGE SCALE GENOMIC DNA]</scope>
    <source>
        <strain evidence="8 9">HMF3257</strain>
    </source>
</reference>
<dbReference type="PANTHER" id="PTHR30329">
    <property type="entry name" value="STATOR ELEMENT OF FLAGELLAR MOTOR COMPLEX"/>
    <property type="match status" value="1"/>
</dbReference>
<evidence type="ECO:0000256" key="6">
    <source>
        <dbReference type="SAM" id="SignalP"/>
    </source>
</evidence>
<dbReference type="AlphaFoldDB" id="A0A327NNN0"/>
<sequence length="540" mass="59485">MNAFGTFTASLLLLTPLFTNAQAKPDSTGAKVENLGNQVNSEYNEINPMISPDGKTLYYARISHPNNTHGVKGSQDIWYSDLDAASGKWGPARRMGFPLNKDEYNCAYSITPDGQTMLIKGQYNNGNYETRGFSLSKKTVNGWSPPQKIDIPGYVNMSKGQFDCGFMSADGKVLLMAFSEKKNSKEDDIYVSFRQKDGSWTKPMELGPEVNTKFTETTPFLAPDGATLYFSSNREGGLGSNDIYVCKRVDKTWKHWSKPVNLGPKVNTDGYDAYYTLAASGDYAYLTTFKNTLGKGDIVRVKLTDDRPTNQPGKVGGGGDDVANKSDATRPDPVALISGKVVDPVTGKPIEARIVYQTLPDGSEVGEATSDPITGEYKIIMPYGQKYAIRAVAKGFIAIGENIDLTQSRAFQEIKGKELKLVQIKEGNIIPLNNIFFDTGKAELRSESSPELDRLVTTLNEEPKMTIEVRGHTDNTGSNEINNKLSQDRADAVREYFISKGIEPDRIASKGLGETKPIATNDTEEGRQKNRRVEFVIVKK</sequence>
<protein>
    <submittedName>
        <fullName evidence="8">OmpA family protein</fullName>
    </submittedName>
</protein>
<feature type="region of interest" description="Disordered" evidence="5">
    <location>
        <begin position="304"/>
        <end position="331"/>
    </location>
</feature>
<dbReference type="PRINTS" id="PR01021">
    <property type="entry name" value="OMPADOMAIN"/>
</dbReference>